<evidence type="ECO:0000313" key="2">
    <source>
        <dbReference type="EMBL" id="WAM32656.1"/>
    </source>
</evidence>
<evidence type="ECO:0000259" key="1">
    <source>
        <dbReference type="Pfam" id="PF13449"/>
    </source>
</evidence>
<dbReference type="Proteomes" id="UP001164745">
    <property type="component" value="Chromosome"/>
</dbReference>
<organism evidence="2 3">
    <name type="scientific">Caldicellulosiruptor naganoensis</name>
    <dbReference type="NCBI Taxonomy" id="29324"/>
    <lineage>
        <taxon>Bacteria</taxon>
        <taxon>Bacillati</taxon>
        <taxon>Bacillota</taxon>
        <taxon>Bacillota incertae sedis</taxon>
        <taxon>Caldicellulosiruptorales</taxon>
        <taxon>Caldicellulosiruptoraceae</taxon>
        <taxon>Caldicellulosiruptor</taxon>
    </lineage>
</organism>
<gene>
    <name evidence="2" type="ORF">OTJ99_000414</name>
</gene>
<dbReference type="PANTHER" id="PTHR37957">
    <property type="entry name" value="BLR7070 PROTEIN"/>
    <property type="match status" value="1"/>
</dbReference>
<dbReference type="EMBL" id="CP113864">
    <property type="protein sequence ID" value="WAM32656.1"/>
    <property type="molecule type" value="Genomic_DNA"/>
</dbReference>
<keyword evidence="3" id="KW-1185">Reference proteome</keyword>
<dbReference type="Gene3D" id="2.120.10.30">
    <property type="entry name" value="TolB, C-terminal domain"/>
    <property type="match status" value="1"/>
</dbReference>
<dbReference type="PANTHER" id="PTHR37957:SF1">
    <property type="entry name" value="PHYTASE-LIKE DOMAIN-CONTAINING PROTEIN"/>
    <property type="match status" value="1"/>
</dbReference>
<dbReference type="RefSeq" id="WP_268748495.1">
    <property type="nucleotide sequence ID" value="NZ_CP113864.1"/>
</dbReference>
<sequence length="339" mass="37987">MKNGKAKVIETIGLKDEQGKAITGLPIMPGLVGSTNEVALTENLKLLSYDNNGLDPEGIALDSKGNFWICDEYGPFIAQFDKTGKLIKKYAPGNGLPNILKYRIPNRGFEGITIAPNGKIYAALQSVLDIEGKTAKTAKFTRILELDPESGRTKMYAYPIDQDNYKSPKDAKIGDIFAISNNKFLLIEQGKGKDNNMRNIIYLVDIKEATDISNIRVEGKELEFVADKDQLYKTIKFPTKKIVFDLRANGWKAEKAEGIVMCPDKKTIMVINDNDFGITINVKDSERKDVKIADYTLYADGSLKYKEKLAEPTISIVPNSEEERNTYLWVIKLPEIMKK</sequence>
<feature type="domain" description="Phytase-like" evidence="1">
    <location>
        <begin position="5"/>
        <end position="276"/>
    </location>
</feature>
<evidence type="ECO:0000313" key="3">
    <source>
        <dbReference type="Proteomes" id="UP001164745"/>
    </source>
</evidence>
<proteinExistence type="predicted"/>
<dbReference type="InterPro" id="IPR027372">
    <property type="entry name" value="Phytase-like_dom"/>
</dbReference>
<name>A0ABY7BNP7_9FIRM</name>
<dbReference type="InterPro" id="IPR011042">
    <property type="entry name" value="6-blade_b-propeller_TolB-like"/>
</dbReference>
<accession>A0ABY7BNP7</accession>
<dbReference type="Pfam" id="PF13449">
    <property type="entry name" value="Phytase-like"/>
    <property type="match status" value="1"/>
</dbReference>
<protein>
    <submittedName>
        <fullName evidence="2">Esterase-like activity of phytase family protein</fullName>
    </submittedName>
</protein>
<dbReference type="SUPFAM" id="SSF101898">
    <property type="entry name" value="NHL repeat"/>
    <property type="match status" value="1"/>
</dbReference>
<reference evidence="2" key="1">
    <citation type="submission" date="2022-12" db="EMBL/GenBank/DDBJ databases">
        <authorList>
            <person name="Bing R.G."/>
            <person name="Willard D.J."/>
            <person name="Manesh M.J.H."/>
            <person name="Laemthong T."/>
            <person name="Crosby J.R."/>
            <person name="Kelly R.M."/>
        </authorList>
    </citation>
    <scope>NUCLEOTIDE SEQUENCE</scope>
    <source>
        <strain evidence="2">DSM 8991</strain>
    </source>
</reference>